<dbReference type="AlphaFoldDB" id="A0A1L6R8Z6"/>
<organism evidence="2 3">
    <name type="scientific">Weissella jogaejeotgali</name>
    <dbReference type="NCBI Taxonomy" id="1631871"/>
    <lineage>
        <taxon>Bacteria</taxon>
        <taxon>Bacillati</taxon>
        <taxon>Bacillota</taxon>
        <taxon>Bacilli</taxon>
        <taxon>Lactobacillales</taxon>
        <taxon>Lactobacillaceae</taxon>
        <taxon>Weissella</taxon>
    </lineage>
</organism>
<evidence type="ECO:0000313" key="3">
    <source>
        <dbReference type="Proteomes" id="UP000185473"/>
    </source>
</evidence>
<dbReference type="RefSeq" id="WP_083603386.1">
    <property type="nucleotide sequence ID" value="NZ_CP014332.1"/>
</dbReference>
<dbReference type="OrthoDB" id="2627254at2"/>
<reference evidence="2 3" key="1">
    <citation type="submission" date="2016-02" db="EMBL/GenBank/DDBJ databases">
        <title>Complete Genome Sequence of Weissella jogaejeotgali FOL01.</title>
        <authorList>
            <person name="Lee J.-H."/>
            <person name="Ku H.-J."/>
        </authorList>
    </citation>
    <scope>NUCLEOTIDE SEQUENCE [LARGE SCALE GENOMIC DNA]</scope>
    <source>
        <strain evidence="2 3">FOL01</strain>
    </source>
</reference>
<gene>
    <name evidence="2" type="ORF">FOL01_0158</name>
</gene>
<name>A0A1L6R8Z6_9LACO</name>
<dbReference type="STRING" id="1631871.FOL01_0158"/>
<dbReference type="EMBL" id="CP014332">
    <property type="protein sequence ID" value="APS41017.1"/>
    <property type="molecule type" value="Genomic_DNA"/>
</dbReference>
<accession>A0A1L6R8Z6</accession>
<proteinExistence type="predicted"/>
<keyword evidence="3" id="KW-1185">Reference proteome</keyword>
<protein>
    <submittedName>
        <fullName evidence="2">Phage protein</fullName>
    </submittedName>
</protein>
<dbReference type="KEGG" id="wjo:FOL01_0158"/>
<evidence type="ECO:0000313" key="2">
    <source>
        <dbReference type="EMBL" id="APS41017.1"/>
    </source>
</evidence>
<evidence type="ECO:0000256" key="1">
    <source>
        <dbReference type="SAM" id="MobiDB-lite"/>
    </source>
</evidence>
<feature type="region of interest" description="Disordered" evidence="1">
    <location>
        <begin position="1"/>
        <end position="23"/>
    </location>
</feature>
<sequence>MAEELQATQVAQQTVPAQPQKPVQIPEVAKPVSKFGQQKEVEIKRADGGVDKYLLQYPGIRKAMEIIDNSTMPNGQLARSIFADQLLEHVVVQPANLSLDDFDEREGINQLVDAADEFLGELWQ</sequence>
<dbReference type="Proteomes" id="UP000185473">
    <property type="component" value="Chromosome"/>
</dbReference>